<dbReference type="PANTHER" id="PTHR43158:SF2">
    <property type="entry name" value="SKFA PEPTIDE EXPORT ATP-BINDING PROTEIN SKFE"/>
    <property type="match status" value="1"/>
</dbReference>
<gene>
    <name evidence="4" type="ORF">EV652_11261</name>
</gene>
<dbReference type="Gene3D" id="3.40.50.300">
    <property type="entry name" value="P-loop containing nucleotide triphosphate hydrolases"/>
    <property type="match status" value="1"/>
</dbReference>
<keyword evidence="2" id="KW-0067">ATP-binding</keyword>
<dbReference type="GO" id="GO:0005524">
    <property type="term" value="F:ATP binding"/>
    <property type="evidence" value="ECO:0007669"/>
    <property type="project" value="UniProtKB-KW"/>
</dbReference>
<keyword evidence="5" id="KW-1185">Reference proteome</keyword>
<dbReference type="PROSITE" id="PS50893">
    <property type="entry name" value="ABC_TRANSPORTER_2"/>
    <property type="match status" value="1"/>
</dbReference>
<dbReference type="Proteomes" id="UP000294508">
    <property type="component" value="Unassembled WGS sequence"/>
</dbReference>
<dbReference type="AlphaFoldDB" id="A0A4R2H796"/>
<reference evidence="4 5" key="1">
    <citation type="journal article" date="2015" name="Stand. Genomic Sci.">
        <title>Genomic Encyclopedia of Bacterial and Archaeal Type Strains, Phase III: the genomes of soil and plant-associated and newly described type strains.</title>
        <authorList>
            <person name="Whitman W.B."/>
            <person name="Woyke T."/>
            <person name="Klenk H.P."/>
            <person name="Zhou Y."/>
            <person name="Lilburn T.G."/>
            <person name="Beck B.J."/>
            <person name="De Vos P."/>
            <person name="Vandamme P."/>
            <person name="Eisen J.A."/>
            <person name="Garrity G."/>
            <person name="Hugenholtz P."/>
            <person name="Kyrpides N.C."/>
        </authorList>
    </citation>
    <scope>NUCLEOTIDE SEQUENCE [LARGE SCALE GENOMIC DNA]</scope>
    <source>
        <strain evidence="4 5">VKM Ac-2572</strain>
    </source>
</reference>
<dbReference type="InterPro" id="IPR003593">
    <property type="entry name" value="AAA+_ATPase"/>
</dbReference>
<keyword evidence="1" id="KW-0547">Nucleotide-binding</keyword>
<comment type="caution">
    <text evidence="4">The sequence shown here is derived from an EMBL/GenBank/DDBJ whole genome shotgun (WGS) entry which is preliminary data.</text>
</comment>
<evidence type="ECO:0000313" key="4">
    <source>
        <dbReference type="EMBL" id="TCO20315.1"/>
    </source>
</evidence>
<evidence type="ECO:0000313" key="5">
    <source>
        <dbReference type="Proteomes" id="UP000294508"/>
    </source>
</evidence>
<dbReference type="GO" id="GO:0016887">
    <property type="term" value="F:ATP hydrolysis activity"/>
    <property type="evidence" value="ECO:0007669"/>
    <property type="project" value="InterPro"/>
</dbReference>
<organism evidence="4 5">
    <name type="scientific">Kribbella steppae</name>
    <dbReference type="NCBI Taxonomy" id="2512223"/>
    <lineage>
        <taxon>Bacteria</taxon>
        <taxon>Bacillati</taxon>
        <taxon>Actinomycetota</taxon>
        <taxon>Actinomycetes</taxon>
        <taxon>Propionibacteriales</taxon>
        <taxon>Kribbellaceae</taxon>
        <taxon>Kribbella</taxon>
    </lineage>
</organism>
<evidence type="ECO:0000256" key="1">
    <source>
        <dbReference type="ARBA" id="ARBA00022741"/>
    </source>
</evidence>
<accession>A0A4R2H796</accession>
<dbReference type="InterPro" id="IPR003439">
    <property type="entry name" value="ABC_transporter-like_ATP-bd"/>
</dbReference>
<dbReference type="EMBL" id="SLWN01000012">
    <property type="protein sequence ID" value="TCO20315.1"/>
    <property type="molecule type" value="Genomic_DNA"/>
</dbReference>
<protein>
    <submittedName>
        <fullName evidence="4">ABC transporter family protein</fullName>
    </submittedName>
</protein>
<dbReference type="SMART" id="SM00382">
    <property type="entry name" value="AAA"/>
    <property type="match status" value="1"/>
</dbReference>
<dbReference type="RefSeq" id="WP_132212848.1">
    <property type="nucleotide sequence ID" value="NZ_SLWN01000012.1"/>
</dbReference>
<evidence type="ECO:0000259" key="3">
    <source>
        <dbReference type="PROSITE" id="PS50893"/>
    </source>
</evidence>
<dbReference type="SUPFAM" id="SSF52540">
    <property type="entry name" value="P-loop containing nucleoside triphosphate hydrolases"/>
    <property type="match status" value="1"/>
</dbReference>
<dbReference type="Pfam" id="PF00005">
    <property type="entry name" value="ABC_tran"/>
    <property type="match status" value="1"/>
</dbReference>
<dbReference type="PANTHER" id="PTHR43158">
    <property type="entry name" value="SKFA PEPTIDE EXPORT ATP-BINDING PROTEIN SKFE"/>
    <property type="match status" value="1"/>
</dbReference>
<name>A0A4R2H796_9ACTN</name>
<sequence length="211" mass="22548">MTTIIEQGTTDLGLDEAIVVSGLSIHGIRIADLRVRRGEVVALVGPNGAGKSTVSRAVVGARPAAEGSVRVLGLDPFDDRDELKLRVGFLVKDLETMGSLNSRDVLDICAAVRDCTASFALELAERLRLDLDRPMGQLSRGQLRRLGLVQALMHRPDVIVLDDPMTDLDDHGRRELAVVLRDVATTGTAVLMTATSADDVEGCATRIVPAS</sequence>
<proteinExistence type="predicted"/>
<feature type="domain" description="ABC transporter" evidence="3">
    <location>
        <begin position="12"/>
        <end position="210"/>
    </location>
</feature>
<dbReference type="OrthoDB" id="9804819at2"/>
<evidence type="ECO:0000256" key="2">
    <source>
        <dbReference type="ARBA" id="ARBA00022840"/>
    </source>
</evidence>
<dbReference type="InterPro" id="IPR027417">
    <property type="entry name" value="P-loop_NTPase"/>
</dbReference>